<protein>
    <recommendedName>
        <fullName evidence="2">Peptide deformylase</fullName>
        <shortName evidence="2">PDF</shortName>
        <ecNumber evidence="2">3.5.1.88</ecNumber>
    </recommendedName>
    <alternativeName>
        <fullName evidence="2">Polypeptide deformylase</fullName>
    </alternativeName>
</protein>
<dbReference type="SUPFAM" id="SSF56420">
    <property type="entry name" value="Peptide deformylase"/>
    <property type="match status" value="1"/>
</dbReference>
<name>A0A1F7SH74_9BACT</name>
<evidence type="ECO:0000256" key="2">
    <source>
        <dbReference type="HAMAP-Rule" id="MF_00163"/>
    </source>
</evidence>
<gene>
    <name evidence="2" type="primary">def</name>
    <name evidence="3" type="ORF">A3G31_09355</name>
</gene>
<feature type="binding site" evidence="2">
    <location>
        <position position="92"/>
    </location>
    <ligand>
        <name>Fe cation</name>
        <dbReference type="ChEBI" id="CHEBI:24875"/>
    </ligand>
</feature>
<dbReference type="STRING" id="1817883.A3G31_09355"/>
<comment type="caution">
    <text evidence="3">The sequence shown here is derived from an EMBL/GenBank/DDBJ whole genome shotgun (WGS) entry which is preliminary data.</text>
</comment>
<organism evidence="3 4">
    <name type="scientific">Candidatus Schekmanbacteria bacterium RIFCSPLOWO2_12_FULL_38_15</name>
    <dbReference type="NCBI Taxonomy" id="1817883"/>
    <lineage>
        <taxon>Bacteria</taxon>
        <taxon>Candidatus Schekmaniibacteriota</taxon>
    </lineage>
</organism>
<dbReference type="PIRSF" id="PIRSF004749">
    <property type="entry name" value="Pep_def"/>
    <property type="match status" value="1"/>
</dbReference>
<feature type="binding site" evidence="2">
    <location>
        <position position="134"/>
    </location>
    <ligand>
        <name>Fe cation</name>
        <dbReference type="ChEBI" id="CHEBI:24875"/>
    </ligand>
</feature>
<keyword evidence="2" id="KW-0648">Protein biosynthesis</keyword>
<dbReference type="CDD" id="cd00487">
    <property type="entry name" value="Pep_deformylase"/>
    <property type="match status" value="1"/>
</dbReference>
<dbReference type="GO" id="GO:0046872">
    <property type="term" value="F:metal ion binding"/>
    <property type="evidence" value="ECO:0007669"/>
    <property type="project" value="UniProtKB-KW"/>
</dbReference>
<dbReference type="NCBIfam" id="NF001159">
    <property type="entry name" value="PRK00150.1-3"/>
    <property type="match status" value="1"/>
</dbReference>
<feature type="active site" evidence="2">
    <location>
        <position position="135"/>
    </location>
</feature>
<evidence type="ECO:0000313" key="3">
    <source>
        <dbReference type="EMBL" id="OGL53095.1"/>
    </source>
</evidence>
<sequence length="167" mass="18685">MLFDILQYPNPILKKKANKVDIVDKEVQRLLDDMVETMYNAPGIGLAAPQIGKSMKAIVADISPKNESGELIKLINPVIVHAEGEEIMEEGCLSVPGFTEFVKRAQKIVVRGLNEKGKEIEIVAEGLLARVFQHEIDHINGKLFVDHLSTLKKQIFKRQMKKQIKGG</sequence>
<dbReference type="PANTHER" id="PTHR10458">
    <property type="entry name" value="PEPTIDE DEFORMYLASE"/>
    <property type="match status" value="1"/>
</dbReference>
<dbReference type="InterPro" id="IPR023635">
    <property type="entry name" value="Peptide_deformylase"/>
</dbReference>
<dbReference type="NCBIfam" id="TIGR00079">
    <property type="entry name" value="pept_deformyl"/>
    <property type="match status" value="1"/>
</dbReference>
<keyword evidence="2" id="KW-0479">Metal-binding</keyword>
<comment type="function">
    <text evidence="2">Removes the formyl group from the N-terminal Met of newly synthesized proteins. Requires at least a dipeptide for an efficient rate of reaction. N-terminal L-methionine is a prerequisite for activity but the enzyme has broad specificity at other positions.</text>
</comment>
<dbReference type="HAMAP" id="MF_00163">
    <property type="entry name" value="Pep_deformylase"/>
    <property type="match status" value="1"/>
</dbReference>
<keyword evidence="2" id="KW-0408">Iron</keyword>
<evidence type="ECO:0000256" key="1">
    <source>
        <dbReference type="ARBA" id="ARBA00010759"/>
    </source>
</evidence>
<dbReference type="Proteomes" id="UP000178082">
    <property type="component" value="Unassembled WGS sequence"/>
</dbReference>
<proteinExistence type="inferred from homology"/>
<comment type="catalytic activity">
    <reaction evidence="2">
        <text>N-terminal N-formyl-L-methionyl-[peptide] + H2O = N-terminal L-methionyl-[peptide] + formate</text>
        <dbReference type="Rhea" id="RHEA:24420"/>
        <dbReference type="Rhea" id="RHEA-COMP:10639"/>
        <dbReference type="Rhea" id="RHEA-COMP:10640"/>
        <dbReference type="ChEBI" id="CHEBI:15377"/>
        <dbReference type="ChEBI" id="CHEBI:15740"/>
        <dbReference type="ChEBI" id="CHEBI:49298"/>
        <dbReference type="ChEBI" id="CHEBI:64731"/>
        <dbReference type="EC" id="3.5.1.88"/>
    </reaction>
</comment>
<dbReference type="GO" id="GO:0042586">
    <property type="term" value="F:peptide deformylase activity"/>
    <property type="evidence" value="ECO:0007669"/>
    <property type="project" value="UniProtKB-UniRule"/>
</dbReference>
<reference evidence="3 4" key="1">
    <citation type="journal article" date="2016" name="Nat. Commun.">
        <title>Thousands of microbial genomes shed light on interconnected biogeochemical processes in an aquifer system.</title>
        <authorList>
            <person name="Anantharaman K."/>
            <person name="Brown C.T."/>
            <person name="Hug L.A."/>
            <person name="Sharon I."/>
            <person name="Castelle C.J."/>
            <person name="Probst A.J."/>
            <person name="Thomas B.C."/>
            <person name="Singh A."/>
            <person name="Wilkins M.J."/>
            <person name="Karaoz U."/>
            <person name="Brodie E.L."/>
            <person name="Williams K.H."/>
            <person name="Hubbard S.S."/>
            <person name="Banfield J.F."/>
        </authorList>
    </citation>
    <scope>NUCLEOTIDE SEQUENCE [LARGE SCALE GENOMIC DNA]</scope>
</reference>
<feature type="binding site" evidence="2">
    <location>
        <position position="138"/>
    </location>
    <ligand>
        <name>Fe cation</name>
        <dbReference type="ChEBI" id="CHEBI:24875"/>
    </ligand>
</feature>
<dbReference type="EC" id="3.5.1.88" evidence="2"/>
<evidence type="ECO:0000313" key="4">
    <source>
        <dbReference type="Proteomes" id="UP000178082"/>
    </source>
</evidence>
<dbReference type="PRINTS" id="PR01576">
    <property type="entry name" value="PDEFORMYLASE"/>
</dbReference>
<dbReference type="Gene3D" id="3.90.45.10">
    <property type="entry name" value="Peptide deformylase"/>
    <property type="match status" value="1"/>
</dbReference>
<keyword evidence="2" id="KW-0378">Hydrolase</keyword>
<dbReference type="EMBL" id="MGDI01000028">
    <property type="protein sequence ID" value="OGL53095.1"/>
    <property type="molecule type" value="Genomic_DNA"/>
</dbReference>
<dbReference type="GO" id="GO:0006412">
    <property type="term" value="P:translation"/>
    <property type="evidence" value="ECO:0007669"/>
    <property type="project" value="UniProtKB-UniRule"/>
</dbReference>
<accession>A0A1F7SH74</accession>
<dbReference type="InterPro" id="IPR036821">
    <property type="entry name" value="Peptide_deformylase_sf"/>
</dbReference>
<dbReference type="PANTHER" id="PTHR10458:SF22">
    <property type="entry name" value="PEPTIDE DEFORMYLASE"/>
    <property type="match status" value="1"/>
</dbReference>
<comment type="cofactor">
    <cofactor evidence="2">
        <name>Fe(2+)</name>
        <dbReference type="ChEBI" id="CHEBI:29033"/>
    </cofactor>
    <text evidence="2">Binds 1 Fe(2+) ion.</text>
</comment>
<dbReference type="Pfam" id="PF01327">
    <property type="entry name" value="Pep_deformylase"/>
    <property type="match status" value="1"/>
</dbReference>
<dbReference type="AlphaFoldDB" id="A0A1F7SH74"/>
<comment type="similarity">
    <text evidence="1 2">Belongs to the polypeptide deformylase family.</text>
</comment>